<keyword evidence="2" id="KW-0238">DNA-binding</keyword>
<keyword evidence="3" id="KW-0804">Transcription</keyword>
<protein>
    <recommendedName>
        <fullName evidence="4">HTH hxlR-type domain-containing protein</fullName>
    </recommendedName>
</protein>
<proteinExistence type="predicted"/>
<dbReference type="PANTHER" id="PTHR33204:SF18">
    <property type="entry name" value="TRANSCRIPTIONAL REGULATORY PROTEIN"/>
    <property type="match status" value="1"/>
</dbReference>
<organism evidence="5 6">
    <name type="scientific">Candidatus Kaiserbacteria bacterium RIFCSPHIGHO2_02_FULL_49_16</name>
    <dbReference type="NCBI Taxonomy" id="1798490"/>
    <lineage>
        <taxon>Bacteria</taxon>
        <taxon>Candidatus Kaiseribacteriota</taxon>
    </lineage>
</organism>
<dbReference type="GO" id="GO:0003677">
    <property type="term" value="F:DNA binding"/>
    <property type="evidence" value="ECO:0007669"/>
    <property type="project" value="UniProtKB-KW"/>
</dbReference>
<dbReference type="InterPro" id="IPR002577">
    <property type="entry name" value="HTH_HxlR"/>
</dbReference>
<evidence type="ECO:0000313" key="6">
    <source>
        <dbReference type="Proteomes" id="UP000178042"/>
    </source>
</evidence>
<reference evidence="5 6" key="1">
    <citation type="journal article" date="2016" name="Nat. Commun.">
        <title>Thousands of microbial genomes shed light on interconnected biogeochemical processes in an aquifer system.</title>
        <authorList>
            <person name="Anantharaman K."/>
            <person name="Brown C.T."/>
            <person name="Hug L.A."/>
            <person name="Sharon I."/>
            <person name="Castelle C.J."/>
            <person name="Probst A.J."/>
            <person name="Thomas B.C."/>
            <person name="Singh A."/>
            <person name="Wilkins M.J."/>
            <person name="Karaoz U."/>
            <person name="Brodie E.L."/>
            <person name="Williams K.H."/>
            <person name="Hubbard S.S."/>
            <person name="Banfield J.F."/>
        </authorList>
    </citation>
    <scope>NUCLEOTIDE SEQUENCE [LARGE SCALE GENOMIC DNA]</scope>
</reference>
<dbReference type="Gene3D" id="1.10.10.10">
    <property type="entry name" value="Winged helix-like DNA-binding domain superfamily/Winged helix DNA-binding domain"/>
    <property type="match status" value="1"/>
</dbReference>
<dbReference type="Pfam" id="PF01638">
    <property type="entry name" value="HxlR"/>
    <property type="match status" value="1"/>
</dbReference>
<feature type="domain" description="HTH hxlR-type" evidence="4">
    <location>
        <begin position="15"/>
        <end position="109"/>
    </location>
</feature>
<gene>
    <name evidence="5" type="ORF">A3C86_04785</name>
</gene>
<dbReference type="AlphaFoldDB" id="A0A1F6DAP1"/>
<evidence type="ECO:0000259" key="4">
    <source>
        <dbReference type="PROSITE" id="PS51118"/>
    </source>
</evidence>
<dbReference type="Proteomes" id="UP000178042">
    <property type="component" value="Unassembled WGS sequence"/>
</dbReference>
<dbReference type="PROSITE" id="PS51118">
    <property type="entry name" value="HTH_HXLR"/>
    <property type="match status" value="1"/>
</dbReference>
<dbReference type="SUPFAM" id="SSF46785">
    <property type="entry name" value="Winged helix' DNA-binding domain"/>
    <property type="match status" value="1"/>
</dbReference>
<keyword evidence="1" id="KW-0805">Transcription regulation</keyword>
<evidence type="ECO:0000256" key="2">
    <source>
        <dbReference type="ARBA" id="ARBA00023125"/>
    </source>
</evidence>
<sequence>MFRTQQQRRDLCKKCPVARVADILGDSCTLLILRDLLEKPRRFSDFGNSLSGISSRTLSNKLKRLEKDGLMVRKELAGRISHVEYALTKKGVALHDVIEAMRKYGKKYL</sequence>
<evidence type="ECO:0000256" key="3">
    <source>
        <dbReference type="ARBA" id="ARBA00023163"/>
    </source>
</evidence>
<accession>A0A1F6DAP1</accession>
<dbReference type="InterPro" id="IPR036390">
    <property type="entry name" value="WH_DNA-bd_sf"/>
</dbReference>
<dbReference type="InterPro" id="IPR036388">
    <property type="entry name" value="WH-like_DNA-bd_sf"/>
</dbReference>
<name>A0A1F6DAP1_9BACT</name>
<dbReference type="PANTHER" id="PTHR33204">
    <property type="entry name" value="TRANSCRIPTIONAL REGULATOR, MARR FAMILY"/>
    <property type="match status" value="1"/>
</dbReference>
<evidence type="ECO:0000313" key="5">
    <source>
        <dbReference type="EMBL" id="OGG58476.1"/>
    </source>
</evidence>
<comment type="caution">
    <text evidence="5">The sequence shown here is derived from an EMBL/GenBank/DDBJ whole genome shotgun (WGS) entry which is preliminary data.</text>
</comment>
<evidence type="ECO:0000256" key="1">
    <source>
        <dbReference type="ARBA" id="ARBA00023015"/>
    </source>
</evidence>
<dbReference type="EMBL" id="MFLD01000040">
    <property type="protein sequence ID" value="OGG58476.1"/>
    <property type="molecule type" value="Genomic_DNA"/>
</dbReference>